<accession>A0A9X2DV51</accession>
<proteinExistence type="predicted"/>
<gene>
    <name evidence="3" type="ORF">NB037_02700</name>
</gene>
<dbReference type="InterPro" id="IPR021949">
    <property type="entry name" value="DUF3566_TM"/>
</dbReference>
<evidence type="ECO:0000313" key="4">
    <source>
        <dbReference type="Proteomes" id="UP001155240"/>
    </source>
</evidence>
<evidence type="ECO:0000256" key="1">
    <source>
        <dbReference type="SAM" id="Phobius"/>
    </source>
</evidence>
<evidence type="ECO:0000259" key="2">
    <source>
        <dbReference type="Pfam" id="PF12089"/>
    </source>
</evidence>
<keyword evidence="1" id="KW-0812">Transmembrane</keyword>
<organism evidence="3 4">
    <name type="scientific">Rathayibacter rubneri</name>
    <dbReference type="NCBI Taxonomy" id="2950106"/>
    <lineage>
        <taxon>Bacteria</taxon>
        <taxon>Bacillati</taxon>
        <taxon>Actinomycetota</taxon>
        <taxon>Actinomycetes</taxon>
        <taxon>Micrococcales</taxon>
        <taxon>Microbacteriaceae</taxon>
        <taxon>Rathayibacter</taxon>
    </lineage>
</organism>
<comment type="caution">
    <text evidence="3">The sequence shown here is derived from an EMBL/GenBank/DDBJ whole genome shotgun (WGS) entry which is preliminary data.</text>
</comment>
<keyword evidence="4" id="KW-1185">Reference proteome</keyword>
<keyword evidence="1" id="KW-0472">Membrane</keyword>
<keyword evidence="1" id="KW-1133">Transmembrane helix</keyword>
<evidence type="ECO:0000313" key="3">
    <source>
        <dbReference type="EMBL" id="MCM6761317.1"/>
    </source>
</evidence>
<feature type="transmembrane region" description="Helical" evidence="1">
    <location>
        <begin position="93"/>
        <end position="119"/>
    </location>
</feature>
<feature type="transmembrane region" description="Helical" evidence="1">
    <location>
        <begin position="37"/>
        <end position="57"/>
    </location>
</feature>
<dbReference type="RefSeq" id="WP_207403309.1">
    <property type="nucleotide sequence ID" value="NZ_JAMRYM010000004.1"/>
</dbReference>
<dbReference type="EMBL" id="JAMRYM010000004">
    <property type="protein sequence ID" value="MCM6761317.1"/>
    <property type="molecule type" value="Genomic_DNA"/>
</dbReference>
<feature type="domain" description="DUF3566" evidence="2">
    <location>
        <begin position="20"/>
        <end position="134"/>
    </location>
</feature>
<name>A0A9X2DV51_9MICO</name>
<protein>
    <submittedName>
        <fullName evidence="3">DUF3566 domain-containing protein</fullName>
    </submittedName>
</protein>
<dbReference type="Pfam" id="PF12089">
    <property type="entry name" value="DUF3566"/>
    <property type="match status" value="1"/>
</dbReference>
<reference evidence="3" key="1">
    <citation type="submission" date="2022-06" db="EMBL/GenBank/DDBJ databases">
        <title>Whole genome shotgun sequencing (WGS) of Rathayibacter sp. ZW T2_19, isolated from stored onions (Allium cepa).</title>
        <authorList>
            <person name="Stoll D.A."/>
            <person name="Huch M."/>
        </authorList>
    </citation>
    <scope>NUCLEOTIDE SEQUENCE</scope>
    <source>
        <strain evidence="3">ZW T2_19</strain>
    </source>
</reference>
<dbReference type="Proteomes" id="UP001155240">
    <property type="component" value="Unassembled WGS sequence"/>
</dbReference>
<dbReference type="AlphaFoldDB" id="A0A9X2DV51"/>
<sequence length="136" mass="14400">MSSTVAEKLARKSAKSPAAKQVRLKLVYVDFWSAVKLSFLLGLTLAIITIVVVYLVYTVLAQTGVFDQVNGLVQDIAGAEAFDLNTIISLPQIMGFAVVVAVLNTIVTTALGAIVALLYNLSVKITGGLLVGFTNQ</sequence>